<feature type="transmembrane region" description="Helical" evidence="10">
    <location>
        <begin position="77"/>
        <end position="98"/>
    </location>
</feature>
<feature type="transmembrane region" description="Helical" evidence="10">
    <location>
        <begin position="37"/>
        <end position="57"/>
    </location>
</feature>
<dbReference type="SMART" id="SM01207">
    <property type="entry name" value="G3P_acyltransf"/>
    <property type="match status" value="1"/>
</dbReference>
<comment type="caution">
    <text evidence="11">The sequence shown here is derived from an EMBL/GenBank/DDBJ whole genome shotgun (WGS) entry which is preliminary data.</text>
</comment>
<dbReference type="PANTHER" id="PTHR30309:SF0">
    <property type="entry name" value="GLYCEROL-3-PHOSPHATE ACYLTRANSFERASE-RELATED"/>
    <property type="match status" value="1"/>
</dbReference>
<evidence type="ECO:0000256" key="1">
    <source>
        <dbReference type="ARBA" id="ARBA00022475"/>
    </source>
</evidence>
<dbReference type="AlphaFoldDB" id="A0A1F4PZ99"/>
<feature type="transmembrane region" description="Helical" evidence="10">
    <location>
        <begin position="6"/>
        <end position="25"/>
    </location>
</feature>
<keyword evidence="4 10" id="KW-0812">Transmembrane</keyword>
<feature type="transmembrane region" description="Helical" evidence="10">
    <location>
        <begin position="110"/>
        <end position="132"/>
    </location>
</feature>
<dbReference type="GO" id="GO:0043772">
    <property type="term" value="F:acyl-phosphate glycerol-3-phosphate acyltransferase activity"/>
    <property type="evidence" value="ECO:0007669"/>
    <property type="project" value="UniProtKB-UniRule"/>
</dbReference>
<keyword evidence="9 10" id="KW-1208">Phospholipid metabolism</keyword>
<dbReference type="HAMAP" id="MF_01043">
    <property type="entry name" value="PlsY"/>
    <property type="match status" value="1"/>
</dbReference>
<evidence type="ECO:0000256" key="6">
    <source>
        <dbReference type="ARBA" id="ARBA00023098"/>
    </source>
</evidence>
<comment type="function">
    <text evidence="10">Catalyzes the transfer of an acyl group from acyl-phosphate (acyl-PO(4)) to glycerol-3-phosphate (G3P) to form lysophosphatidic acid (LPA). This enzyme utilizes acyl-phosphate as fatty acyl donor, but not acyl-CoA or acyl-ACP.</text>
</comment>
<dbReference type="EMBL" id="METM01000032">
    <property type="protein sequence ID" value="OGB88926.1"/>
    <property type="molecule type" value="Genomic_DNA"/>
</dbReference>
<comment type="subunit">
    <text evidence="10">Probably interacts with PlsX.</text>
</comment>
<dbReference type="InterPro" id="IPR003811">
    <property type="entry name" value="G3P_acylTferase_PlsY"/>
</dbReference>
<evidence type="ECO:0000256" key="7">
    <source>
        <dbReference type="ARBA" id="ARBA00023136"/>
    </source>
</evidence>
<comment type="subcellular location">
    <subcellularLocation>
        <location evidence="10">Cell membrane</location>
        <topology evidence="10">Multi-pass membrane protein</topology>
    </subcellularLocation>
</comment>
<dbReference type="GO" id="GO:0005886">
    <property type="term" value="C:plasma membrane"/>
    <property type="evidence" value="ECO:0007669"/>
    <property type="project" value="UniProtKB-SubCell"/>
</dbReference>
<gene>
    <name evidence="10" type="primary">plsY</name>
    <name evidence="11" type="ORF">A2625_00420</name>
</gene>
<keyword evidence="3 10" id="KW-0808">Transferase</keyword>
<keyword evidence="1 10" id="KW-1003">Cell membrane</keyword>
<evidence type="ECO:0000256" key="9">
    <source>
        <dbReference type="ARBA" id="ARBA00023264"/>
    </source>
</evidence>
<evidence type="ECO:0000256" key="2">
    <source>
        <dbReference type="ARBA" id="ARBA00022516"/>
    </source>
</evidence>
<evidence type="ECO:0000256" key="3">
    <source>
        <dbReference type="ARBA" id="ARBA00022679"/>
    </source>
</evidence>
<keyword evidence="7 10" id="KW-0472">Membrane</keyword>
<keyword evidence="5 10" id="KW-1133">Transmembrane helix</keyword>
<evidence type="ECO:0000256" key="4">
    <source>
        <dbReference type="ARBA" id="ARBA00022692"/>
    </source>
</evidence>
<evidence type="ECO:0000313" key="11">
    <source>
        <dbReference type="EMBL" id="OGB88926.1"/>
    </source>
</evidence>
<dbReference type="Pfam" id="PF02660">
    <property type="entry name" value="G3P_acyltransf"/>
    <property type="match status" value="1"/>
</dbReference>
<keyword evidence="6 10" id="KW-0443">Lipid metabolism</keyword>
<evidence type="ECO:0000256" key="5">
    <source>
        <dbReference type="ARBA" id="ARBA00022989"/>
    </source>
</evidence>
<evidence type="ECO:0000256" key="10">
    <source>
        <dbReference type="HAMAP-Rule" id="MF_01043"/>
    </source>
</evidence>
<accession>A0A1F4PZ99</accession>
<comment type="pathway">
    <text evidence="10">Lipid metabolism; phospholipid metabolism.</text>
</comment>
<dbReference type="NCBIfam" id="TIGR00023">
    <property type="entry name" value="glycerol-3-phosphate 1-O-acyltransferase PlsY"/>
    <property type="match status" value="1"/>
</dbReference>
<evidence type="ECO:0000256" key="8">
    <source>
        <dbReference type="ARBA" id="ARBA00023209"/>
    </source>
</evidence>
<keyword evidence="8 10" id="KW-0594">Phospholipid biosynthesis</keyword>
<dbReference type="GO" id="GO:0008654">
    <property type="term" value="P:phospholipid biosynthetic process"/>
    <property type="evidence" value="ECO:0007669"/>
    <property type="project" value="UniProtKB-UniRule"/>
</dbReference>
<feature type="transmembrane region" description="Helical" evidence="10">
    <location>
        <begin position="144"/>
        <end position="173"/>
    </location>
</feature>
<evidence type="ECO:0000313" key="12">
    <source>
        <dbReference type="Proteomes" id="UP000178724"/>
    </source>
</evidence>
<reference evidence="11 12" key="1">
    <citation type="journal article" date="2016" name="Nat. Commun.">
        <title>Thousands of microbial genomes shed light on interconnected biogeochemical processes in an aquifer system.</title>
        <authorList>
            <person name="Anantharaman K."/>
            <person name="Brown C.T."/>
            <person name="Hug L.A."/>
            <person name="Sharon I."/>
            <person name="Castelle C.J."/>
            <person name="Probst A.J."/>
            <person name="Thomas B.C."/>
            <person name="Singh A."/>
            <person name="Wilkins M.J."/>
            <person name="Karaoz U."/>
            <person name="Brodie E.L."/>
            <person name="Williams K.H."/>
            <person name="Hubbard S.S."/>
            <person name="Banfield J.F."/>
        </authorList>
    </citation>
    <scope>NUCLEOTIDE SEQUENCE [LARGE SCALE GENOMIC DNA]</scope>
</reference>
<dbReference type="Proteomes" id="UP000178724">
    <property type="component" value="Unassembled WGS sequence"/>
</dbReference>
<organism evidence="11 12">
    <name type="scientific">candidate division WOR-1 bacterium RIFCSPHIGHO2_01_FULL_53_15</name>
    <dbReference type="NCBI Taxonomy" id="1802564"/>
    <lineage>
        <taxon>Bacteria</taxon>
        <taxon>Bacillati</taxon>
        <taxon>Saganbacteria</taxon>
    </lineage>
</organism>
<dbReference type="EC" id="2.3.1.275" evidence="10"/>
<dbReference type="UniPathway" id="UPA00085"/>
<dbReference type="PANTHER" id="PTHR30309">
    <property type="entry name" value="INNER MEMBRANE PROTEIN YGIH"/>
    <property type="match status" value="1"/>
</dbReference>
<keyword evidence="2 10" id="KW-0444">Lipid biosynthesis</keyword>
<sequence>MSYIIILAGYLLGAIPFGLLIGKILKVDLRKAGSGNIGATNVLRTMGIVPGSAVLALDLLKGTGAVMIGRWFSGDPVIIVFCGLAAVIGHSFSVYLGFKGGKGAATGLGVLLGVAPDIFLFAVLIFLATVALTRHVSVGSMLTAVAVFAAFITLGRPQPYTAAAGLVAAIIFLRHRPNIKRLVAGTEPRLGEK</sequence>
<comment type="catalytic activity">
    <reaction evidence="10">
        <text>an acyl phosphate + sn-glycerol 3-phosphate = a 1-acyl-sn-glycero-3-phosphate + phosphate</text>
        <dbReference type="Rhea" id="RHEA:34075"/>
        <dbReference type="ChEBI" id="CHEBI:43474"/>
        <dbReference type="ChEBI" id="CHEBI:57597"/>
        <dbReference type="ChEBI" id="CHEBI:57970"/>
        <dbReference type="ChEBI" id="CHEBI:59918"/>
        <dbReference type="EC" id="2.3.1.275"/>
    </reaction>
</comment>
<comment type="similarity">
    <text evidence="10">Belongs to the PlsY family.</text>
</comment>
<proteinExistence type="inferred from homology"/>
<protein>
    <recommendedName>
        <fullName evidence="10">Glycerol-3-phosphate acyltransferase</fullName>
    </recommendedName>
    <alternativeName>
        <fullName evidence="10">Acyl-PO4 G3P acyltransferase</fullName>
    </alternativeName>
    <alternativeName>
        <fullName evidence="10">Acyl-phosphate--glycerol-3-phosphate acyltransferase</fullName>
    </alternativeName>
    <alternativeName>
        <fullName evidence="10">G3P acyltransferase</fullName>
        <shortName evidence="10">GPAT</shortName>
        <ecNumber evidence="10">2.3.1.275</ecNumber>
    </alternativeName>
    <alternativeName>
        <fullName evidence="10">Lysophosphatidic acid synthase</fullName>
        <shortName evidence="10">LPA synthase</shortName>
    </alternativeName>
</protein>
<keyword evidence="11" id="KW-0012">Acyltransferase</keyword>
<name>A0A1F4PZ99_UNCSA</name>